<name>E8NC90_MICTS</name>
<dbReference type="AlphaFoldDB" id="E8NC90"/>
<dbReference type="RefSeq" id="WP_013583665.1">
    <property type="nucleotide sequence ID" value="NC_015125.1"/>
</dbReference>
<accession>E8NC90</accession>
<organism evidence="1 2">
    <name type="scientific">Microbacterium testaceum (strain StLB037)</name>
    <dbReference type="NCBI Taxonomy" id="979556"/>
    <lineage>
        <taxon>Bacteria</taxon>
        <taxon>Bacillati</taxon>
        <taxon>Actinomycetota</taxon>
        <taxon>Actinomycetes</taxon>
        <taxon>Micrococcales</taxon>
        <taxon>Microbacteriaceae</taxon>
        <taxon>Microbacterium</taxon>
    </lineage>
</organism>
<gene>
    <name evidence="1" type="ordered locus">MTES_0574</name>
</gene>
<dbReference type="OrthoDB" id="9764271at2"/>
<dbReference type="STRING" id="979556.MTES_0574"/>
<dbReference type="HOGENOM" id="CLU_330580_0_0_11"/>
<evidence type="ECO:0000313" key="1">
    <source>
        <dbReference type="EMBL" id="BAJ73538.1"/>
    </source>
</evidence>
<dbReference type="Pfam" id="PF08310">
    <property type="entry name" value="LGFP"/>
    <property type="match status" value="7"/>
</dbReference>
<proteinExistence type="predicted"/>
<reference evidence="1 2" key="1">
    <citation type="journal article" date="2011" name="J. Bacteriol.">
        <title>Genome sequence of Microbacterium testaceum StLB037, an N-acylhomoserine lactone-degrading bacterium isolated from potato leaves.</title>
        <authorList>
            <person name="Morohoshi T."/>
            <person name="Wang W.-Z."/>
            <person name="Someya N."/>
            <person name="Ikeda T."/>
        </authorList>
    </citation>
    <scope>NUCLEOTIDE SEQUENCE [LARGE SCALE GENOMIC DNA]</scope>
    <source>
        <strain evidence="1 2">StLB037</strain>
    </source>
</reference>
<reference key="2">
    <citation type="submission" date="2011-02" db="EMBL/GenBank/DDBJ databases">
        <title>Genome sequence of Microbacterium testaceum StLB037.</title>
        <authorList>
            <person name="Morohoshi T."/>
            <person name="Wang W.Z."/>
            <person name="Someya N."/>
            <person name="Ikeda T."/>
        </authorList>
    </citation>
    <scope>NUCLEOTIDE SEQUENCE</scope>
    <source>
        <strain>StLB037</strain>
    </source>
</reference>
<protein>
    <submittedName>
        <fullName evidence="1">Uncharacterized protein potentially</fullName>
    </submittedName>
</protein>
<dbReference type="EMBL" id="AP012052">
    <property type="protein sequence ID" value="BAJ73538.1"/>
    <property type="molecule type" value="Genomic_DNA"/>
</dbReference>
<dbReference type="Proteomes" id="UP000008975">
    <property type="component" value="Chromosome"/>
</dbReference>
<dbReference type="InterPro" id="IPR013207">
    <property type="entry name" value="LGFP"/>
</dbReference>
<dbReference type="eggNOG" id="COG5479">
    <property type="taxonomic scope" value="Bacteria"/>
</dbReference>
<dbReference type="KEGG" id="mts:MTES_0574"/>
<evidence type="ECO:0000313" key="2">
    <source>
        <dbReference type="Proteomes" id="UP000008975"/>
    </source>
</evidence>
<sequence>MTFAPARARFSWALAALASLALVLGILPVLAPAVAPAATAANASDFQDGFLISDDNFFDAGSMTAADIQNFLNSKVTSCRGDEGMPCLKDYVAQSTPSLGADSYCRAFGGGTMSAAQLIAAVSQACGISPKVILVMLQKEQALVTDPAPSPYQYRAALGQGCPDGAACDPNFAGFFYQVYGAARQFQIYVKNPRWYSYQLGWNNILYQATPPDNDRVCGTKRVNIQNDATRALYIYTPYTPNQAALNNLYGTGDFCSAYGNRNFWRLYTDWFGSPTASPVSGEYARVWASLGGAGGLLGSPTSTEQCFGTYCQQSFRNGTIFWFPGRGVFGVPSVIESMWRNLGFIDGAVGRPTGVVVCQSDMTCTQSFDGGVMAADPTGGNLVGRHVESVWSSSGGIALGAARGPEVCSNGSQCAQMFAHGALFSGGSATAVTEPIFSAWVQAGASGGSLGFPRSDASCVSAGCTQRFGGGLIASSGRDSAQVVPEPIATKYLRAGGPAGVGGPAGPQTCDSSGACSQRFGSARIDTSSKGTFITMKWFFDAWSAAGFEKGRLGRPLADMACIPATCYQRFTGGTLSGSPSGGVLAVYGAYRDLWSKNGGPGGSLGLPTGSESCNGVNCAQSFQKGVIGWTPKYGAVAVTGRYLTAWQAQGAGDGRLGGPRSAPSCSGGVCTQAFQTGVLTTAPSGALVAVAGEYQSVWNRAGGAKGQLGRPMSDESCNGRSCSQVFQNGVIVWTPGSRAVIVSGWFLAPWQAAGSENGRLGAPTAAMVCLPVTCYQAFQGGTLTGSPSAGILPVYGAYRDVWMSAGGPAGTLGLPTRAESCFGSYCRLPFERGTIIWRQSVGALAIAPPVFAPWDAAGGVTGRYGLPLAPAVKSGGKVTQSFERGTVSAGG</sequence>